<keyword evidence="1" id="KW-1277">Toxin-antitoxin system</keyword>
<dbReference type="SUPFAM" id="SSF143011">
    <property type="entry name" value="RelE-like"/>
    <property type="match status" value="1"/>
</dbReference>
<dbReference type="PANTHER" id="PTHR40588">
    <property type="entry name" value="MRNA INTERFERASE TOXIN YAFQ"/>
    <property type="match status" value="1"/>
</dbReference>
<dbReference type="PANTHER" id="PTHR40588:SF1">
    <property type="entry name" value="MRNA INTERFERASE TOXIN YAFQ"/>
    <property type="match status" value="1"/>
</dbReference>
<dbReference type="AlphaFoldDB" id="A0A921JW96"/>
<dbReference type="Proteomes" id="UP000721920">
    <property type="component" value="Unassembled WGS sequence"/>
</dbReference>
<dbReference type="InterPro" id="IPR007712">
    <property type="entry name" value="RelE/ParE_toxin"/>
</dbReference>
<reference evidence="2" key="2">
    <citation type="submission" date="2021-09" db="EMBL/GenBank/DDBJ databases">
        <authorList>
            <person name="Gilroy R."/>
        </authorList>
    </citation>
    <scope>NUCLEOTIDE SEQUENCE</scope>
    <source>
        <strain evidence="2">CHK173-2145</strain>
    </source>
</reference>
<dbReference type="EMBL" id="DYXN01000066">
    <property type="protein sequence ID" value="HJE86813.1"/>
    <property type="molecule type" value="Genomic_DNA"/>
</dbReference>
<accession>A0A921JW96</accession>
<reference evidence="2" key="1">
    <citation type="journal article" date="2021" name="PeerJ">
        <title>Extensive microbial diversity within the chicken gut microbiome revealed by metagenomics and culture.</title>
        <authorList>
            <person name="Gilroy R."/>
            <person name="Ravi A."/>
            <person name="Getino M."/>
            <person name="Pursley I."/>
            <person name="Horton D.L."/>
            <person name="Alikhan N.F."/>
            <person name="Baker D."/>
            <person name="Gharbi K."/>
            <person name="Hall N."/>
            <person name="Watson M."/>
            <person name="Adriaenssens E.M."/>
            <person name="Foster-Nyarko E."/>
            <person name="Jarju S."/>
            <person name="Secka A."/>
            <person name="Antonio M."/>
            <person name="Oren A."/>
            <person name="Chaudhuri R.R."/>
            <person name="La Ragione R."/>
            <person name="Hildebrand F."/>
            <person name="Pallen M.J."/>
        </authorList>
    </citation>
    <scope>NUCLEOTIDE SEQUENCE</scope>
    <source>
        <strain evidence="2">CHK173-2145</strain>
    </source>
</reference>
<evidence type="ECO:0000256" key="1">
    <source>
        <dbReference type="ARBA" id="ARBA00022649"/>
    </source>
</evidence>
<protein>
    <submittedName>
        <fullName evidence="2">Type II toxin-antitoxin system YafQ family toxin</fullName>
    </submittedName>
</protein>
<organism evidence="2 3">
    <name type="scientific">Levilactobacillus hammesii</name>
    <dbReference type="NCBI Taxonomy" id="267633"/>
    <lineage>
        <taxon>Bacteria</taxon>
        <taxon>Bacillati</taxon>
        <taxon>Bacillota</taxon>
        <taxon>Bacilli</taxon>
        <taxon>Lactobacillales</taxon>
        <taxon>Lactobacillaceae</taxon>
        <taxon>Levilactobacillus</taxon>
    </lineage>
</organism>
<sequence length="92" mass="10685">MIKRSRTTVRFDRSLKKLSKKHDDLARLDLAIKTILAEEHGVLVRQFDWHMLTGNLAGINEIHLDKNWVLLYQIINDELTLLLLNTGSHVIL</sequence>
<dbReference type="GO" id="GO:0004521">
    <property type="term" value="F:RNA endonuclease activity"/>
    <property type="evidence" value="ECO:0007669"/>
    <property type="project" value="TreeGrafter"/>
</dbReference>
<dbReference type="GO" id="GO:0006402">
    <property type="term" value="P:mRNA catabolic process"/>
    <property type="evidence" value="ECO:0007669"/>
    <property type="project" value="TreeGrafter"/>
</dbReference>
<gene>
    <name evidence="2" type="ORF">K8U88_04420</name>
</gene>
<dbReference type="InterPro" id="IPR004386">
    <property type="entry name" value="Toxin_YafQ-like"/>
</dbReference>
<dbReference type="Gene3D" id="3.30.2310.20">
    <property type="entry name" value="RelE-like"/>
    <property type="match status" value="1"/>
</dbReference>
<proteinExistence type="predicted"/>
<evidence type="ECO:0000313" key="2">
    <source>
        <dbReference type="EMBL" id="HJE86813.1"/>
    </source>
</evidence>
<comment type="caution">
    <text evidence="2">The sequence shown here is derived from an EMBL/GenBank/DDBJ whole genome shotgun (WGS) entry which is preliminary data.</text>
</comment>
<dbReference type="Pfam" id="PF15738">
    <property type="entry name" value="YafQ_toxin"/>
    <property type="match status" value="1"/>
</dbReference>
<dbReference type="InterPro" id="IPR035093">
    <property type="entry name" value="RelE/ParE_toxin_dom_sf"/>
</dbReference>
<name>A0A921JW96_9LACO</name>
<dbReference type="GO" id="GO:0006415">
    <property type="term" value="P:translational termination"/>
    <property type="evidence" value="ECO:0007669"/>
    <property type="project" value="TreeGrafter"/>
</dbReference>
<dbReference type="NCBIfam" id="TIGR02385">
    <property type="entry name" value="RelE_StbE"/>
    <property type="match status" value="1"/>
</dbReference>
<evidence type="ECO:0000313" key="3">
    <source>
        <dbReference type="Proteomes" id="UP000721920"/>
    </source>
</evidence>